<reference evidence="2" key="2">
    <citation type="submission" date="2020-11" db="EMBL/GenBank/DDBJ databases">
        <authorList>
            <person name="McCartney M.A."/>
            <person name="Auch B."/>
            <person name="Kono T."/>
            <person name="Mallez S."/>
            <person name="Becker A."/>
            <person name="Gohl D.M."/>
            <person name="Silverstein K.A.T."/>
            <person name="Koren S."/>
            <person name="Bechman K.B."/>
            <person name="Herman A."/>
            <person name="Abrahante J.E."/>
            <person name="Garbe J."/>
        </authorList>
    </citation>
    <scope>NUCLEOTIDE SEQUENCE</scope>
    <source>
        <strain evidence="2">Duluth1</strain>
        <tissue evidence="2">Whole animal</tissue>
    </source>
</reference>
<name>A0A9D4FCK4_DREPO</name>
<evidence type="ECO:0000313" key="2">
    <source>
        <dbReference type="EMBL" id="KAH3795807.1"/>
    </source>
</evidence>
<organism evidence="2 3">
    <name type="scientific">Dreissena polymorpha</name>
    <name type="common">Zebra mussel</name>
    <name type="synonym">Mytilus polymorpha</name>
    <dbReference type="NCBI Taxonomy" id="45954"/>
    <lineage>
        <taxon>Eukaryota</taxon>
        <taxon>Metazoa</taxon>
        <taxon>Spiralia</taxon>
        <taxon>Lophotrochozoa</taxon>
        <taxon>Mollusca</taxon>
        <taxon>Bivalvia</taxon>
        <taxon>Autobranchia</taxon>
        <taxon>Heteroconchia</taxon>
        <taxon>Euheterodonta</taxon>
        <taxon>Imparidentia</taxon>
        <taxon>Neoheterodontei</taxon>
        <taxon>Myida</taxon>
        <taxon>Dreissenoidea</taxon>
        <taxon>Dreissenidae</taxon>
        <taxon>Dreissena</taxon>
    </lineage>
</organism>
<evidence type="ECO:0000313" key="3">
    <source>
        <dbReference type="Proteomes" id="UP000828390"/>
    </source>
</evidence>
<keyword evidence="3" id="KW-1185">Reference proteome</keyword>
<dbReference type="Proteomes" id="UP000828390">
    <property type="component" value="Unassembled WGS sequence"/>
</dbReference>
<proteinExistence type="predicted"/>
<gene>
    <name evidence="2" type="ORF">DPMN_149368</name>
</gene>
<comment type="caution">
    <text evidence="2">The sequence shown here is derived from an EMBL/GenBank/DDBJ whole genome shotgun (WGS) entry which is preliminary data.</text>
</comment>
<evidence type="ECO:0000256" key="1">
    <source>
        <dbReference type="SAM" id="MobiDB-lite"/>
    </source>
</evidence>
<dbReference type="AlphaFoldDB" id="A0A9D4FCK4"/>
<sequence length="58" mass="6377">MVRLQQITSEQLNASLKGVFEAFHTRSVYLNCLKDPTMRPPSSAMQGPPAVGQLESCL</sequence>
<dbReference type="EMBL" id="JAIWYP010000007">
    <property type="protein sequence ID" value="KAH3795807.1"/>
    <property type="molecule type" value="Genomic_DNA"/>
</dbReference>
<accession>A0A9D4FCK4</accession>
<reference evidence="2" key="1">
    <citation type="journal article" date="2019" name="bioRxiv">
        <title>The Genome of the Zebra Mussel, Dreissena polymorpha: A Resource for Invasive Species Research.</title>
        <authorList>
            <person name="McCartney M.A."/>
            <person name="Auch B."/>
            <person name="Kono T."/>
            <person name="Mallez S."/>
            <person name="Zhang Y."/>
            <person name="Obille A."/>
            <person name="Becker A."/>
            <person name="Abrahante J.E."/>
            <person name="Garbe J."/>
            <person name="Badalamenti J.P."/>
            <person name="Herman A."/>
            <person name="Mangelson H."/>
            <person name="Liachko I."/>
            <person name="Sullivan S."/>
            <person name="Sone E.D."/>
            <person name="Koren S."/>
            <person name="Silverstein K.A.T."/>
            <person name="Beckman K.B."/>
            <person name="Gohl D.M."/>
        </authorList>
    </citation>
    <scope>NUCLEOTIDE SEQUENCE</scope>
    <source>
        <strain evidence="2">Duluth1</strain>
        <tissue evidence="2">Whole animal</tissue>
    </source>
</reference>
<protein>
    <submittedName>
        <fullName evidence="2">Uncharacterized protein</fullName>
    </submittedName>
</protein>
<feature type="region of interest" description="Disordered" evidence="1">
    <location>
        <begin position="39"/>
        <end position="58"/>
    </location>
</feature>